<name>A0A3E0K371_9BACI</name>
<gene>
    <name evidence="2" type="ORF">C6P37_10230</name>
</gene>
<dbReference type="Proteomes" id="UP000257014">
    <property type="component" value="Unassembled WGS sequence"/>
</dbReference>
<evidence type="ECO:0000313" key="3">
    <source>
        <dbReference type="Proteomes" id="UP000257014"/>
    </source>
</evidence>
<reference evidence="2 3" key="1">
    <citation type="submission" date="2018-03" db="EMBL/GenBank/DDBJ databases">
        <authorList>
            <person name="Keele B.F."/>
        </authorList>
    </citation>
    <scope>NUCLEOTIDE SEQUENCE [LARGE SCALE GENOMIC DNA]</scope>
    <source>
        <strain evidence="2">ZCTH4_d</strain>
    </source>
</reference>
<dbReference type="AlphaFoldDB" id="A0A3E0K371"/>
<dbReference type="EMBL" id="QEWE01000019">
    <property type="protein sequence ID" value="REJ27829.1"/>
    <property type="molecule type" value="Genomic_DNA"/>
</dbReference>
<sequence>MSVFLSNLVDDPAERPLLLRGTARIYAIDPEVPLKRAGAGKAAGSGTARGRERPFPNGFRPVRYPGMKI</sequence>
<protein>
    <submittedName>
        <fullName evidence="2">Uncharacterized protein</fullName>
    </submittedName>
</protein>
<evidence type="ECO:0000256" key="1">
    <source>
        <dbReference type="SAM" id="MobiDB-lite"/>
    </source>
</evidence>
<organism evidence="2 3">
    <name type="scientific">Caldibacillus debilis</name>
    <dbReference type="NCBI Taxonomy" id="301148"/>
    <lineage>
        <taxon>Bacteria</taxon>
        <taxon>Bacillati</taxon>
        <taxon>Bacillota</taxon>
        <taxon>Bacilli</taxon>
        <taxon>Bacillales</taxon>
        <taxon>Bacillaceae</taxon>
        <taxon>Caldibacillus</taxon>
    </lineage>
</organism>
<evidence type="ECO:0000313" key="2">
    <source>
        <dbReference type="EMBL" id="REJ27829.1"/>
    </source>
</evidence>
<proteinExistence type="predicted"/>
<feature type="region of interest" description="Disordered" evidence="1">
    <location>
        <begin position="37"/>
        <end position="59"/>
    </location>
</feature>
<comment type="caution">
    <text evidence="2">The sequence shown here is derived from an EMBL/GenBank/DDBJ whole genome shotgun (WGS) entry which is preliminary data.</text>
</comment>
<accession>A0A3E0K371</accession>
<feature type="compositionally biased region" description="Low complexity" evidence="1">
    <location>
        <begin position="37"/>
        <end position="48"/>
    </location>
</feature>